<protein>
    <submittedName>
        <fullName evidence="2">Uncharacterized protein</fullName>
    </submittedName>
</protein>
<dbReference type="Proteomes" id="UP000886998">
    <property type="component" value="Unassembled WGS sequence"/>
</dbReference>
<evidence type="ECO:0000313" key="2">
    <source>
        <dbReference type="EMBL" id="GFY48187.1"/>
    </source>
</evidence>
<name>A0A8X6X6Z0_9ARAC</name>
<organism evidence="2 3">
    <name type="scientific">Trichonephila inaurata madagascariensis</name>
    <dbReference type="NCBI Taxonomy" id="2747483"/>
    <lineage>
        <taxon>Eukaryota</taxon>
        <taxon>Metazoa</taxon>
        <taxon>Ecdysozoa</taxon>
        <taxon>Arthropoda</taxon>
        <taxon>Chelicerata</taxon>
        <taxon>Arachnida</taxon>
        <taxon>Araneae</taxon>
        <taxon>Araneomorphae</taxon>
        <taxon>Entelegynae</taxon>
        <taxon>Araneoidea</taxon>
        <taxon>Nephilidae</taxon>
        <taxon>Trichonephila</taxon>
        <taxon>Trichonephila inaurata</taxon>
    </lineage>
</organism>
<sequence length="99" mass="11201">MPLALYRVIQVTRNSERRSQRLPDSDSAYGRTDVAGRRPSDIRQDRCNPMHLNEFGFDLLLMEPSSLSKCVCNLTLQTSLQLLNRAYKISVACAIGGWN</sequence>
<feature type="region of interest" description="Disordered" evidence="1">
    <location>
        <begin position="16"/>
        <end position="42"/>
    </location>
</feature>
<dbReference type="AlphaFoldDB" id="A0A8X6X6Z0"/>
<reference evidence="2" key="1">
    <citation type="submission" date="2020-08" db="EMBL/GenBank/DDBJ databases">
        <title>Multicomponent nature underlies the extraordinary mechanical properties of spider dragline silk.</title>
        <authorList>
            <person name="Kono N."/>
            <person name="Nakamura H."/>
            <person name="Mori M."/>
            <person name="Yoshida Y."/>
            <person name="Ohtoshi R."/>
            <person name="Malay A.D."/>
            <person name="Moran D.A.P."/>
            <person name="Tomita M."/>
            <person name="Numata K."/>
            <person name="Arakawa K."/>
        </authorList>
    </citation>
    <scope>NUCLEOTIDE SEQUENCE</scope>
</reference>
<evidence type="ECO:0000256" key="1">
    <source>
        <dbReference type="SAM" id="MobiDB-lite"/>
    </source>
</evidence>
<evidence type="ECO:0000313" key="3">
    <source>
        <dbReference type="Proteomes" id="UP000886998"/>
    </source>
</evidence>
<comment type="caution">
    <text evidence="2">The sequence shown here is derived from an EMBL/GenBank/DDBJ whole genome shotgun (WGS) entry which is preliminary data.</text>
</comment>
<accession>A0A8X6X6Z0</accession>
<proteinExistence type="predicted"/>
<keyword evidence="3" id="KW-1185">Reference proteome</keyword>
<dbReference type="EMBL" id="BMAV01006338">
    <property type="protein sequence ID" value="GFY48187.1"/>
    <property type="molecule type" value="Genomic_DNA"/>
</dbReference>
<gene>
    <name evidence="2" type="ORF">TNIN_281861</name>
</gene>